<feature type="domain" description="ABC transporter substrate-binding protein PnrA-like" evidence="2">
    <location>
        <begin position="27"/>
        <end position="320"/>
    </location>
</feature>
<gene>
    <name evidence="3" type="ordered locus">Acid_6115</name>
</gene>
<dbReference type="InParanoid" id="Q01TH8"/>
<dbReference type="PANTHER" id="PTHR43208">
    <property type="entry name" value="ABC TRANSPORTER SUBSTRATE-BINDING PROTEIN"/>
    <property type="match status" value="1"/>
</dbReference>
<keyword evidence="1" id="KW-0732">Signal</keyword>
<sequence>MSGLSRRQFVGGAAAACARAGMQDPLVLGFLYNGPKNDLGYNQSHAEGRQTLRRYPWVKALEEASVPETVAAEESMRNMIHQDQAKAVFATSYGFFDPFAISVARNNPQVQFFHCGGNWQAEKHPKNIGIYFGFIDEVEFLSGMVAGMTTKTNRIGFVAAKPIPQVLRNINSFTMGARSVNPKVTTQLVFTGDWVLPVREAEASSSLADQGNDVLTGHTGSPRVIVQMAERRGIFANGYQFNQASMAPRGFLTGAEWHWGTVYCRYAEMLREGRSVADGSIPRRLTGTLKDAFCGLSPFGPQVTERTRQVIAAAREKIIDGSLPIYRGPIRDNTGQLRIAAGVTRSVTDPELDGMDWLVEGVIGKTRS</sequence>
<dbReference type="KEGG" id="sus:Acid_6115"/>
<dbReference type="GO" id="GO:0005886">
    <property type="term" value="C:plasma membrane"/>
    <property type="evidence" value="ECO:0007669"/>
    <property type="project" value="InterPro"/>
</dbReference>
<dbReference type="Pfam" id="PF02608">
    <property type="entry name" value="Bmp"/>
    <property type="match status" value="1"/>
</dbReference>
<keyword evidence="3" id="KW-0449">Lipoprotein</keyword>
<dbReference type="STRING" id="234267.Acid_6115"/>
<accession>Q01TH8</accession>
<reference evidence="3" key="1">
    <citation type="submission" date="2006-10" db="EMBL/GenBank/DDBJ databases">
        <title>Complete sequence of Solibacter usitatus Ellin6076.</title>
        <authorList>
            <consortium name="US DOE Joint Genome Institute"/>
            <person name="Copeland A."/>
            <person name="Lucas S."/>
            <person name="Lapidus A."/>
            <person name="Barry K."/>
            <person name="Detter J.C."/>
            <person name="Glavina del Rio T."/>
            <person name="Hammon N."/>
            <person name="Israni S."/>
            <person name="Dalin E."/>
            <person name="Tice H."/>
            <person name="Pitluck S."/>
            <person name="Thompson L.S."/>
            <person name="Brettin T."/>
            <person name="Bruce D."/>
            <person name="Han C."/>
            <person name="Tapia R."/>
            <person name="Gilna P."/>
            <person name="Schmutz J."/>
            <person name="Larimer F."/>
            <person name="Land M."/>
            <person name="Hauser L."/>
            <person name="Kyrpides N."/>
            <person name="Mikhailova N."/>
            <person name="Janssen P.H."/>
            <person name="Kuske C.R."/>
            <person name="Richardson P."/>
        </authorList>
    </citation>
    <scope>NUCLEOTIDE SEQUENCE</scope>
    <source>
        <strain evidence="3">Ellin6076</strain>
    </source>
</reference>
<name>Q01TH8_SOLUE</name>
<dbReference type="EMBL" id="CP000473">
    <property type="protein sequence ID" value="ABJ87042.1"/>
    <property type="molecule type" value="Genomic_DNA"/>
</dbReference>
<evidence type="ECO:0000259" key="2">
    <source>
        <dbReference type="Pfam" id="PF02608"/>
    </source>
</evidence>
<dbReference type="AlphaFoldDB" id="Q01TH8"/>
<dbReference type="CDD" id="cd19963">
    <property type="entry name" value="PBP1_BMP-like"/>
    <property type="match status" value="1"/>
</dbReference>
<dbReference type="InterPro" id="IPR052910">
    <property type="entry name" value="ABC-Purine-Binding"/>
</dbReference>
<dbReference type="PANTHER" id="PTHR43208:SF1">
    <property type="entry name" value="ABC TRANSPORTER SUBSTRATE-BINDING PROTEIN"/>
    <property type="match status" value="1"/>
</dbReference>
<protein>
    <submittedName>
        <fullName evidence="3">Basic membrane lipoprotein</fullName>
    </submittedName>
</protein>
<dbReference type="OrthoDB" id="9769871at2"/>
<dbReference type="InterPro" id="IPR003760">
    <property type="entry name" value="PnrA-like"/>
</dbReference>
<dbReference type="HOGENOM" id="CLU_038813_2_1_0"/>
<dbReference type="Gene3D" id="3.40.50.2300">
    <property type="match status" value="2"/>
</dbReference>
<evidence type="ECO:0000313" key="3">
    <source>
        <dbReference type="EMBL" id="ABJ87042.1"/>
    </source>
</evidence>
<organism evidence="3">
    <name type="scientific">Solibacter usitatus (strain Ellin6076)</name>
    <dbReference type="NCBI Taxonomy" id="234267"/>
    <lineage>
        <taxon>Bacteria</taxon>
        <taxon>Pseudomonadati</taxon>
        <taxon>Acidobacteriota</taxon>
        <taxon>Terriglobia</taxon>
        <taxon>Bryobacterales</taxon>
        <taxon>Solibacteraceae</taxon>
        <taxon>Candidatus Solibacter</taxon>
    </lineage>
</organism>
<evidence type="ECO:0000256" key="1">
    <source>
        <dbReference type="ARBA" id="ARBA00022729"/>
    </source>
</evidence>
<dbReference type="eggNOG" id="COG1744">
    <property type="taxonomic scope" value="Bacteria"/>
</dbReference>
<proteinExistence type="predicted"/>